<gene>
    <name evidence="4" type="ORF">CLV32_2364</name>
</gene>
<keyword evidence="1 4" id="KW-0489">Methyltransferase</keyword>
<evidence type="ECO:0000256" key="2">
    <source>
        <dbReference type="ARBA" id="ARBA00022679"/>
    </source>
</evidence>
<evidence type="ECO:0000313" key="4">
    <source>
        <dbReference type="EMBL" id="TDO21260.1"/>
    </source>
</evidence>
<dbReference type="GO" id="GO:0008171">
    <property type="term" value="F:O-methyltransferase activity"/>
    <property type="evidence" value="ECO:0007669"/>
    <property type="project" value="InterPro"/>
</dbReference>
<evidence type="ECO:0000256" key="1">
    <source>
        <dbReference type="ARBA" id="ARBA00022603"/>
    </source>
</evidence>
<proteinExistence type="predicted"/>
<dbReference type="InterPro" id="IPR029063">
    <property type="entry name" value="SAM-dependent_MTases_sf"/>
</dbReference>
<dbReference type="PANTHER" id="PTHR43167">
    <property type="entry name" value="PUTATIVE (AFU_ORTHOLOGUE AFUA_6G01830)-RELATED"/>
    <property type="match status" value="1"/>
</dbReference>
<dbReference type="Gene3D" id="3.40.50.150">
    <property type="entry name" value="Vaccinia Virus protein VP39"/>
    <property type="match status" value="1"/>
</dbReference>
<dbReference type="Proteomes" id="UP000295499">
    <property type="component" value="Unassembled WGS sequence"/>
</dbReference>
<evidence type="ECO:0000313" key="5">
    <source>
        <dbReference type="Proteomes" id="UP000295499"/>
    </source>
</evidence>
<protein>
    <submittedName>
        <fullName evidence="4">Putative O-methyltransferase YrrM</fullName>
    </submittedName>
</protein>
<keyword evidence="3" id="KW-0949">S-adenosyl-L-methionine</keyword>
<evidence type="ECO:0000256" key="3">
    <source>
        <dbReference type="ARBA" id="ARBA00022691"/>
    </source>
</evidence>
<sequence>MKTLLDLRVSAKLNELHDLAAKQQQHDFGSITNAERFMAVSPEQGRFLNFIAGLNKSQHIVEFGCSFGISGIYLASAAKDNQGHLITTELEANKAGTAIQNFSEVGLSDLIDVRIGDAIQTLSDVTKADLLFLDGAKDLYLPVFKLLYPKLTANALVIADNIDKPATHDLVDFIRSSDEFTSVTLFDDRMLVAYRQA</sequence>
<dbReference type="PANTHER" id="PTHR43167:SF1">
    <property type="entry name" value="PUTATIVE (AFU_ORTHOLOGUE AFUA_6G01830)-RELATED"/>
    <property type="match status" value="1"/>
</dbReference>
<dbReference type="SUPFAM" id="SSF53335">
    <property type="entry name" value="S-adenosyl-L-methionine-dependent methyltransferases"/>
    <property type="match status" value="1"/>
</dbReference>
<dbReference type="RefSeq" id="WP_166641936.1">
    <property type="nucleotide sequence ID" value="NZ_SNWM01000003.1"/>
</dbReference>
<dbReference type="AlphaFoldDB" id="A0A4R6IFX4"/>
<reference evidence="4 5" key="1">
    <citation type="submission" date="2019-03" db="EMBL/GenBank/DDBJ databases">
        <title>Genomic Encyclopedia of Archaeal and Bacterial Type Strains, Phase II (KMG-II): from individual species to whole genera.</title>
        <authorList>
            <person name="Goeker M."/>
        </authorList>
    </citation>
    <scope>NUCLEOTIDE SEQUENCE [LARGE SCALE GENOMIC DNA]</scope>
    <source>
        <strain evidence="4 5">DSM 19034</strain>
    </source>
</reference>
<keyword evidence="5" id="KW-1185">Reference proteome</keyword>
<dbReference type="EMBL" id="SNWM01000003">
    <property type="protein sequence ID" value="TDO21260.1"/>
    <property type="molecule type" value="Genomic_DNA"/>
</dbReference>
<organism evidence="4 5">
    <name type="scientific">Pedobacter duraquae</name>
    <dbReference type="NCBI Taxonomy" id="425511"/>
    <lineage>
        <taxon>Bacteria</taxon>
        <taxon>Pseudomonadati</taxon>
        <taxon>Bacteroidota</taxon>
        <taxon>Sphingobacteriia</taxon>
        <taxon>Sphingobacteriales</taxon>
        <taxon>Sphingobacteriaceae</taxon>
        <taxon>Pedobacter</taxon>
    </lineage>
</organism>
<dbReference type="InterPro" id="IPR002935">
    <property type="entry name" value="SAM_O-MeTrfase"/>
</dbReference>
<comment type="caution">
    <text evidence="4">The sequence shown here is derived from an EMBL/GenBank/DDBJ whole genome shotgun (WGS) entry which is preliminary data.</text>
</comment>
<accession>A0A4R6IFX4</accession>
<dbReference type="Pfam" id="PF01596">
    <property type="entry name" value="Methyltransf_3"/>
    <property type="match status" value="1"/>
</dbReference>
<dbReference type="PROSITE" id="PS51682">
    <property type="entry name" value="SAM_OMT_I"/>
    <property type="match status" value="1"/>
</dbReference>
<keyword evidence="2 4" id="KW-0808">Transferase</keyword>
<name>A0A4R6IFX4_9SPHI</name>
<dbReference type="GO" id="GO:0032259">
    <property type="term" value="P:methylation"/>
    <property type="evidence" value="ECO:0007669"/>
    <property type="project" value="UniProtKB-KW"/>
</dbReference>